<evidence type="ECO:0000256" key="1">
    <source>
        <dbReference type="SAM" id="MobiDB-lite"/>
    </source>
</evidence>
<dbReference type="InterPro" id="IPR044855">
    <property type="entry name" value="CoA-Trfase_III_dom3_sf"/>
</dbReference>
<feature type="region of interest" description="Disordered" evidence="1">
    <location>
        <begin position="333"/>
        <end position="378"/>
    </location>
</feature>
<protein>
    <submittedName>
        <fullName evidence="2">Carnitine dehydratase</fullName>
    </submittedName>
</protein>
<comment type="caution">
    <text evidence="2">The sequence shown here is derived from an EMBL/GenBank/DDBJ whole genome shotgun (WGS) entry which is preliminary data.</text>
</comment>
<dbReference type="InterPro" id="IPR003673">
    <property type="entry name" value="CoA-Trfase_fam_III"/>
</dbReference>
<dbReference type="Gene3D" id="3.40.50.10540">
    <property type="entry name" value="Crotonobetainyl-coa:carnitine coa-transferase, domain 1"/>
    <property type="match status" value="1"/>
</dbReference>
<sequence length="414" mass="46258">MYNLLPDLSIIEVPSFIASPTAGLYCAQMGAEVIRIDQIGGGLDYNRYQVTEEGRSLTWENLNRAKKSVAIDMRSEEGRELVVELARKTGQLITNVPEKSFLSHERIVEGRPDMITLRVMGWYDGRQAMDFTVHAASGYPLMTGPDEWDRDTAPPVNQILPAWDFLTGAYSAFALMTALRHRERTGEGNHVRVPLGDVMMATVANSGAMAEMLYRGENRERLGNSIWGALGRDFKTRDGERMMVAALTNKQWRAMIEAFDVADDIAALEAERGVSFAKSDHNRFSNRDALFAIFQNAADRFDYAELAHRLTKAGATFEKYRTMHEAASDKRLVEDNPLFGPSPRNPSGFEYPAAGSMANLPSQERQPPEPAPFLGQHSEEVLAERLGLASGEIARLIDRKLVAKSDEHNFEDNR</sequence>
<reference evidence="2 3" key="1">
    <citation type="submission" date="2019-12" db="EMBL/GenBank/DDBJ databases">
        <title>Genomic-based taxomic classification of the family Erythrobacteraceae.</title>
        <authorList>
            <person name="Xu L."/>
        </authorList>
    </citation>
    <scope>NUCLEOTIDE SEQUENCE [LARGE SCALE GENOMIC DNA]</scope>
    <source>
        <strain evidence="2 3">MCCC 1A09962</strain>
    </source>
</reference>
<dbReference type="RefSeq" id="WP_160684115.1">
    <property type="nucleotide sequence ID" value="NZ_WTYW01000003.1"/>
</dbReference>
<evidence type="ECO:0000313" key="3">
    <source>
        <dbReference type="Proteomes" id="UP000433104"/>
    </source>
</evidence>
<dbReference type="Proteomes" id="UP000433104">
    <property type="component" value="Unassembled WGS sequence"/>
</dbReference>
<gene>
    <name evidence="2" type="ORF">GRI38_11750</name>
</gene>
<dbReference type="Gene3D" id="3.30.1540.10">
    <property type="entry name" value="formyl-coa transferase, domain 3"/>
    <property type="match status" value="1"/>
</dbReference>
<dbReference type="InterPro" id="IPR023606">
    <property type="entry name" value="CoA-Trfase_III_dom_1_sf"/>
</dbReference>
<dbReference type="Pfam" id="PF02515">
    <property type="entry name" value="CoA_transf_3"/>
    <property type="match status" value="1"/>
</dbReference>
<proteinExistence type="predicted"/>
<organism evidence="2 3">
    <name type="scientific">Parapontixanthobacter aurantiacus</name>
    <dbReference type="NCBI Taxonomy" id="1463599"/>
    <lineage>
        <taxon>Bacteria</taxon>
        <taxon>Pseudomonadati</taxon>
        <taxon>Pseudomonadota</taxon>
        <taxon>Alphaproteobacteria</taxon>
        <taxon>Sphingomonadales</taxon>
        <taxon>Erythrobacteraceae</taxon>
        <taxon>Parapontixanthobacter</taxon>
    </lineage>
</organism>
<dbReference type="AlphaFoldDB" id="A0A844ZM06"/>
<dbReference type="PANTHER" id="PTHR48228">
    <property type="entry name" value="SUCCINYL-COA--D-CITRAMALATE COA-TRANSFERASE"/>
    <property type="match status" value="1"/>
</dbReference>
<dbReference type="InterPro" id="IPR050509">
    <property type="entry name" value="CoA-transferase_III"/>
</dbReference>
<dbReference type="GO" id="GO:0003824">
    <property type="term" value="F:catalytic activity"/>
    <property type="evidence" value="ECO:0007669"/>
    <property type="project" value="InterPro"/>
</dbReference>
<keyword evidence="3" id="KW-1185">Reference proteome</keyword>
<dbReference type="SUPFAM" id="SSF89796">
    <property type="entry name" value="CoA-transferase family III (CaiB/BaiF)"/>
    <property type="match status" value="1"/>
</dbReference>
<accession>A0A844ZM06</accession>
<name>A0A844ZM06_9SPHN</name>
<dbReference type="EMBL" id="WTYW01000003">
    <property type="protein sequence ID" value="MXO86699.1"/>
    <property type="molecule type" value="Genomic_DNA"/>
</dbReference>
<dbReference type="PANTHER" id="PTHR48228:SF5">
    <property type="entry name" value="ALPHA-METHYLACYL-COA RACEMASE"/>
    <property type="match status" value="1"/>
</dbReference>
<evidence type="ECO:0000313" key="2">
    <source>
        <dbReference type="EMBL" id="MXO86699.1"/>
    </source>
</evidence>
<dbReference type="OrthoDB" id="9806585at2"/>